<dbReference type="PANTHER" id="PTHR31212:SF5">
    <property type="entry name" value="ISOCHORISMATASE FAMILY PROTEIN FAMILY (AFU_ORTHOLOGUE AFUA_3G14500)"/>
    <property type="match status" value="1"/>
</dbReference>
<dbReference type="CDD" id="cd00299">
    <property type="entry name" value="GST_C_family"/>
    <property type="match status" value="1"/>
</dbReference>
<accession>A0A292PVG8</accession>
<feature type="region of interest" description="Disordered" evidence="2">
    <location>
        <begin position="584"/>
        <end position="627"/>
    </location>
</feature>
<dbReference type="InterPro" id="IPR005123">
    <property type="entry name" value="Oxoglu/Fe-dep_dioxygenase_dom"/>
</dbReference>
<dbReference type="EMBL" id="LN891047">
    <property type="protein sequence ID" value="CUS10483.1"/>
    <property type="molecule type" value="Genomic_DNA"/>
</dbReference>
<dbReference type="Gene3D" id="3.40.30.10">
    <property type="entry name" value="Glutaredoxin"/>
    <property type="match status" value="1"/>
</dbReference>
<dbReference type="PROSITE" id="PS50404">
    <property type="entry name" value="GST_NTER"/>
    <property type="match status" value="1"/>
</dbReference>
<dbReference type="GO" id="GO:0006307">
    <property type="term" value="P:DNA alkylation repair"/>
    <property type="evidence" value="ECO:0007669"/>
    <property type="project" value="InterPro"/>
</dbReference>
<dbReference type="GO" id="GO:0051213">
    <property type="term" value="F:dioxygenase activity"/>
    <property type="evidence" value="ECO:0007669"/>
    <property type="project" value="InterPro"/>
</dbReference>
<dbReference type="InterPro" id="IPR032854">
    <property type="entry name" value="ALKBH3"/>
</dbReference>
<feature type="compositionally biased region" description="Polar residues" evidence="2">
    <location>
        <begin position="112"/>
        <end position="132"/>
    </location>
</feature>
<dbReference type="SFLD" id="SFLDS00019">
    <property type="entry name" value="Glutathione_Transferase_(cytos"/>
    <property type="match status" value="1"/>
</dbReference>
<protein>
    <recommendedName>
        <fullName evidence="8">Fe2OG dioxygenase domain-containing protein</fullName>
    </recommendedName>
</protein>
<name>A0A292PVG8_9PEZI</name>
<feature type="compositionally biased region" description="Basic and acidic residues" evidence="2">
    <location>
        <begin position="588"/>
        <end position="597"/>
    </location>
</feature>
<dbReference type="SUPFAM" id="SSF52499">
    <property type="entry name" value="Isochorismatase-like hydrolases"/>
    <property type="match status" value="1"/>
</dbReference>
<dbReference type="InterPro" id="IPR004045">
    <property type="entry name" value="Glutathione_S-Trfase_N"/>
</dbReference>
<feature type="domain" description="GST C-terminal" evidence="4">
    <location>
        <begin position="812"/>
        <end position="948"/>
    </location>
</feature>
<dbReference type="InterPro" id="IPR027450">
    <property type="entry name" value="AlkB-like"/>
</dbReference>
<evidence type="ECO:0000313" key="6">
    <source>
        <dbReference type="EMBL" id="CUS10483.1"/>
    </source>
</evidence>
<feature type="compositionally biased region" description="Low complexity" evidence="2">
    <location>
        <begin position="613"/>
        <end position="624"/>
    </location>
</feature>
<dbReference type="InterPro" id="IPR000868">
    <property type="entry name" value="Isochorismatase-like_dom"/>
</dbReference>
<evidence type="ECO:0008006" key="8">
    <source>
        <dbReference type="Google" id="ProtNLM"/>
    </source>
</evidence>
<evidence type="ECO:0000313" key="7">
    <source>
        <dbReference type="Proteomes" id="UP001412239"/>
    </source>
</evidence>
<dbReference type="InterPro" id="IPR037151">
    <property type="entry name" value="AlkB-like_sf"/>
</dbReference>
<dbReference type="InterPro" id="IPR036380">
    <property type="entry name" value="Isochorismatase-like_sf"/>
</dbReference>
<evidence type="ECO:0000256" key="1">
    <source>
        <dbReference type="ARBA" id="ARBA00006336"/>
    </source>
</evidence>
<dbReference type="InterPro" id="IPR004046">
    <property type="entry name" value="GST_C"/>
</dbReference>
<dbReference type="AlphaFoldDB" id="A0A292PVG8"/>
<dbReference type="PROSITE" id="PS50405">
    <property type="entry name" value="GST_CTER"/>
    <property type="match status" value="1"/>
</dbReference>
<feature type="compositionally biased region" description="Basic residues" evidence="2">
    <location>
        <begin position="427"/>
        <end position="439"/>
    </location>
</feature>
<feature type="region of interest" description="Disordered" evidence="2">
    <location>
        <begin position="89"/>
        <end position="137"/>
    </location>
</feature>
<dbReference type="Pfam" id="PF13532">
    <property type="entry name" value="2OG-FeII_Oxy_2"/>
    <property type="match status" value="1"/>
</dbReference>
<dbReference type="InterPro" id="IPR036249">
    <property type="entry name" value="Thioredoxin-like_sf"/>
</dbReference>
<evidence type="ECO:0000259" key="5">
    <source>
        <dbReference type="PROSITE" id="PS51471"/>
    </source>
</evidence>
<keyword evidence="7" id="KW-1185">Reference proteome</keyword>
<dbReference type="InterPro" id="IPR010987">
    <property type="entry name" value="Glutathione-S-Trfase_C-like"/>
</dbReference>
<evidence type="ECO:0000259" key="4">
    <source>
        <dbReference type="PROSITE" id="PS50405"/>
    </source>
</evidence>
<comment type="similarity">
    <text evidence="1">Belongs to the isochorismatase family.</text>
</comment>
<dbReference type="Pfam" id="PF00857">
    <property type="entry name" value="Isochorismatase"/>
    <property type="match status" value="1"/>
</dbReference>
<dbReference type="SUPFAM" id="SSF47616">
    <property type="entry name" value="GST C-terminal domain-like"/>
    <property type="match status" value="1"/>
</dbReference>
<feature type="region of interest" description="Disordered" evidence="2">
    <location>
        <begin position="335"/>
        <end position="355"/>
    </location>
</feature>
<dbReference type="Gene3D" id="1.20.1050.10">
    <property type="match status" value="1"/>
</dbReference>
<proteinExistence type="inferred from homology"/>
<dbReference type="Pfam" id="PF13409">
    <property type="entry name" value="GST_N_2"/>
    <property type="match status" value="1"/>
</dbReference>
<dbReference type="InterPro" id="IPR040079">
    <property type="entry name" value="Glutathione_S-Trfase"/>
</dbReference>
<feature type="domain" description="Fe2OG dioxygenase" evidence="5">
    <location>
        <begin position="541"/>
        <end position="677"/>
    </location>
</feature>
<sequence length="948" mass="105578">MGPRGALLLVGLQNEFLDPHMGRCLMTPPEPGKPSFVDNIKNFLPYFRTRGGDVIWVRSEYRKPRDCEDPRNDEVVLLVDDEGYYMDEVEEQEPLPEANTQEGGRRKGRGTATPNHDGQLPPSTAKPNSTPAENYIGPPQLHTDAFLAIEGDNPPCAPSSIESEFYPPLLPVIQTPPDRVLIKTWFSAFKDTGLLETLRGRFITELYICGTIANACILATAADAAKHGLEVTILTDCVGYRSEMARDRAMRVMIDDFAVEEVRSTLLAKSWERTRNKLKGTAGPTSPSISGSSGMNVGATGISREDLVKMVEGLKSGIAQSARKDDARTQVERMLEVDTEGSSHEGEDYDYERTSELGELRLDSLSLKDEEAPQPMDSGESAGGLAEEKAESPVPIPPSPTSAKPQSPIQDKSPIEKAPRRREPVLRKPRMASRNKKFQSKAPVLGQGDVLGEGDSEVVNNVLPADLAEVAFERLKKEVAWRSMYHRGGEVPRLVAVEGEVSDDGSFPIYRHPADESPPLLPFSDTVGLIREYVKGVLQQPVNHVLIQHYRDGNDYISEHSDKTLDIARGSKIVNVSLGAQRTMILRTKRDQGKPDEPSDLETSPEKSKTKESASQSSQRSAQRIPLPHNSMFVLGLESNKRWLHGIKQDKRAEFLKSPKELSYNGERISLTFRQIATFLSSDEKTIYGQGATSKSKDEPREVINGEGPEAERLLEAFGSENQQSDFDWDTYYGTGSDVLHLKEQVPKLFFVRNDPSGLRVKICLYEKGIRFNGHELKITEVQDETKTPSFLTLSPHGRTPVLIDVDKEKTTVCESLAIIQYLEMFYPSTEDKWLLPSLADERAAFARVLQRMQESEQLAAVLKHPCNEEAVERELAIWEEYLSRAGGQIAGSEFSLADIAAYPVIDQFVKRTGYKIAKWREIEAWLTNMGYRESVRATQSSELGVGE</sequence>
<dbReference type="Gene3D" id="3.40.50.850">
    <property type="entry name" value="Isochorismatase-like"/>
    <property type="match status" value="1"/>
</dbReference>
<feature type="region of interest" description="Disordered" evidence="2">
    <location>
        <begin position="369"/>
        <end position="449"/>
    </location>
</feature>
<dbReference type="CDD" id="cd00431">
    <property type="entry name" value="cysteine_hydrolases"/>
    <property type="match status" value="1"/>
</dbReference>
<feature type="compositionally biased region" description="Low complexity" evidence="2">
    <location>
        <begin position="280"/>
        <end position="294"/>
    </location>
</feature>
<evidence type="ECO:0000256" key="2">
    <source>
        <dbReference type="SAM" id="MobiDB-lite"/>
    </source>
</evidence>
<feature type="region of interest" description="Disordered" evidence="2">
    <location>
        <begin position="277"/>
        <end position="297"/>
    </location>
</feature>
<feature type="compositionally biased region" description="Polar residues" evidence="2">
    <location>
        <begin position="401"/>
        <end position="410"/>
    </location>
</feature>
<dbReference type="Pfam" id="PF00043">
    <property type="entry name" value="GST_C"/>
    <property type="match status" value="1"/>
</dbReference>
<feature type="compositionally biased region" description="Basic and acidic residues" evidence="2">
    <location>
        <begin position="413"/>
        <end position="426"/>
    </location>
</feature>
<dbReference type="PANTHER" id="PTHR31212">
    <property type="entry name" value="ALPHA-KETOGLUTARATE-DEPENDENT DIOXYGENASE ALKB HOMOLOG 3"/>
    <property type="match status" value="1"/>
</dbReference>
<dbReference type="SUPFAM" id="SSF51197">
    <property type="entry name" value="Clavaminate synthase-like"/>
    <property type="match status" value="1"/>
</dbReference>
<gene>
    <name evidence="6" type="ORF">GSTUAT00005450001</name>
</gene>
<organism evidence="6 7">
    <name type="scientific">Tuber aestivum</name>
    <name type="common">summer truffle</name>
    <dbReference type="NCBI Taxonomy" id="59557"/>
    <lineage>
        <taxon>Eukaryota</taxon>
        <taxon>Fungi</taxon>
        <taxon>Dikarya</taxon>
        <taxon>Ascomycota</taxon>
        <taxon>Pezizomycotina</taxon>
        <taxon>Pezizomycetes</taxon>
        <taxon>Pezizales</taxon>
        <taxon>Tuberaceae</taxon>
        <taxon>Tuber</taxon>
    </lineage>
</organism>
<dbReference type="Proteomes" id="UP001412239">
    <property type="component" value="Unassembled WGS sequence"/>
</dbReference>
<dbReference type="PROSITE" id="PS51471">
    <property type="entry name" value="FE2OG_OXY"/>
    <property type="match status" value="1"/>
</dbReference>
<dbReference type="InterPro" id="IPR036282">
    <property type="entry name" value="Glutathione-S-Trfase_C_sf"/>
</dbReference>
<feature type="domain" description="GST N-terminal" evidence="3">
    <location>
        <begin position="745"/>
        <end position="831"/>
    </location>
</feature>
<reference evidence="6" key="1">
    <citation type="submission" date="2015-10" db="EMBL/GenBank/DDBJ databases">
        <authorList>
            <person name="Regsiter A."/>
            <person name="william w."/>
        </authorList>
    </citation>
    <scope>NUCLEOTIDE SEQUENCE</scope>
    <source>
        <strain evidence="6">Montdore</strain>
    </source>
</reference>
<dbReference type="SUPFAM" id="SSF52833">
    <property type="entry name" value="Thioredoxin-like"/>
    <property type="match status" value="1"/>
</dbReference>
<evidence type="ECO:0000259" key="3">
    <source>
        <dbReference type="PROSITE" id="PS50404"/>
    </source>
</evidence>
<dbReference type="Gene3D" id="2.60.120.590">
    <property type="entry name" value="Alpha-ketoglutarate-dependent dioxygenase AlkB-like"/>
    <property type="match status" value="1"/>
</dbReference>